<keyword evidence="2" id="KW-1185">Reference proteome</keyword>
<dbReference type="Proteomes" id="UP000325780">
    <property type="component" value="Unassembled WGS sequence"/>
</dbReference>
<dbReference type="EMBL" id="ML742072">
    <property type="protein sequence ID" value="KAE8151378.1"/>
    <property type="molecule type" value="Genomic_DNA"/>
</dbReference>
<sequence length="100" mass="11745">MPTDDYTIKHLHKDLTDSLPAYMRPYLLRVLRDNEEIPYTASQKPIKAEMLKRFFGVSDFWNAEKLAPGVQIWCENFPLGGRFDRIIAKPWDWATWQTSG</sequence>
<accession>A0A5N6TYC1</accession>
<proteinExistence type="predicted"/>
<dbReference type="OrthoDB" id="6614653at2759"/>
<protein>
    <submittedName>
        <fullName evidence="1">Uncharacterized protein</fullName>
    </submittedName>
</protein>
<reference evidence="1 2" key="1">
    <citation type="submission" date="2019-04" db="EMBL/GenBank/DDBJ databases">
        <title>Friends and foes A comparative genomics study of 23 Aspergillus species from section Flavi.</title>
        <authorList>
            <consortium name="DOE Joint Genome Institute"/>
            <person name="Kjaerbolling I."/>
            <person name="Vesth T."/>
            <person name="Frisvad J.C."/>
            <person name="Nybo J.L."/>
            <person name="Theobald S."/>
            <person name="Kildgaard S."/>
            <person name="Isbrandt T."/>
            <person name="Kuo A."/>
            <person name="Sato A."/>
            <person name="Lyhne E.K."/>
            <person name="Kogle M.E."/>
            <person name="Wiebenga A."/>
            <person name="Kun R.S."/>
            <person name="Lubbers R.J."/>
            <person name="Makela M.R."/>
            <person name="Barry K."/>
            <person name="Chovatia M."/>
            <person name="Clum A."/>
            <person name="Daum C."/>
            <person name="Haridas S."/>
            <person name="He G."/>
            <person name="LaButti K."/>
            <person name="Lipzen A."/>
            <person name="Mondo S."/>
            <person name="Riley R."/>
            <person name="Salamov A."/>
            <person name="Simmons B.A."/>
            <person name="Magnuson J.K."/>
            <person name="Henrissat B."/>
            <person name="Mortensen U.H."/>
            <person name="Larsen T.O."/>
            <person name="Devries R.P."/>
            <person name="Grigoriev I.V."/>
            <person name="Machida M."/>
            <person name="Baker S.E."/>
            <person name="Andersen M.R."/>
        </authorList>
    </citation>
    <scope>NUCLEOTIDE SEQUENCE [LARGE SCALE GENOMIC DNA]</scope>
    <source>
        <strain evidence="1 2">IBT 18842</strain>
    </source>
</reference>
<organism evidence="1 2">
    <name type="scientific">Aspergillus avenaceus</name>
    <dbReference type="NCBI Taxonomy" id="36643"/>
    <lineage>
        <taxon>Eukaryota</taxon>
        <taxon>Fungi</taxon>
        <taxon>Dikarya</taxon>
        <taxon>Ascomycota</taxon>
        <taxon>Pezizomycotina</taxon>
        <taxon>Eurotiomycetes</taxon>
        <taxon>Eurotiomycetidae</taxon>
        <taxon>Eurotiales</taxon>
        <taxon>Aspergillaceae</taxon>
        <taxon>Aspergillus</taxon>
        <taxon>Aspergillus subgen. Circumdati</taxon>
    </lineage>
</organism>
<evidence type="ECO:0000313" key="2">
    <source>
        <dbReference type="Proteomes" id="UP000325780"/>
    </source>
</evidence>
<dbReference type="SUPFAM" id="SSF56801">
    <property type="entry name" value="Acetyl-CoA synthetase-like"/>
    <property type="match status" value="1"/>
</dbReference>
<dbReference type="AlphaFoldDB" id="A0A5N6TYC1"/>
<gene>
    <name evidence="1" type="ORF">BDV25DRAFT_138901</name>
</gene>
<evidence type="ECO:0000313" key="1">
    <source>
        <dbReference type="EMBL" id="KAE8151378.1"/>
    </source>
</evidence>
<name>A0A5N6TYC1_ASPAV</name>